<organism evidence="1 2">
    <name type="scientific">Phytophthora megakarya</name>
    <dbReference type="NCBI Taxonomy" id="4795"/>
    <lineage>
        <taxon>Eukaryota</taxon>
        <taxon>Sar</taxon>
        <taxon>Stramenopiles</taxon>
        <taxon>Oomycota</taxon>
        <taxon>Peronosporomycetes</taxon>
        <taxon>Peronosporales</taxon>
        <taxon>Peronosporaceae</taxon>
        <taxon>Phytophthora</taxon>
    </lineage>
</organism>
<proteinExistence type="predicted"/>
<dbReference type="EMBL" id="NBNE01000274">
    <property type="protein sequence ID" value="OWZ20935.1"/>
    <property type="molecule type" value="Genomic_DNA"/>
</dbReference>
<gene>
    <name evidence="1" type="ORF">PHMEG_0004611</name>
</gene>
<accession>A0A225WTJ4</accession>
<evidence type="ECO:0000313" key="2">
    <source>
        <dbReference type="Proteomes" id="UP000198211"/>
    </source>
</evidence>
<name>A0A225WTJ4_9STRA</name>
<dbReference type="AlphaFoldDB" id="A0A225WTJ4"/>
<reference evidence="2" key="1">
    <citation type="submission" date="2017-03" db="EMBL/GenBank/DDBJ databases">
        <title>Phytopthora megakarya and P. palmivora, two closely related causual agents of cacao black pod achieved similar genome size and gene model numbers by different mechanisms.</title>
        <authorList>
            <person name="Ali S."/>
            <person name="Shao J."/>
            <person name="Larry D.J."/>
            <person name="Kronmiller B."/>
            <person name="Shen D."/>
            <person name="Strem M.D."/>
            <person name="Melnick R.L."/>
            <person name="Guiltinan M.J."/>
            <person name="Tyler B.M."/>
            <person name="Meinhardt L.W."/>
            <person name="Bailey B.A."/>
        </authorList>
    </citation>
    <scope>NUCLEOTIDE SEQUENCE [LARGE SCALE GENOMIC DNA]</scope>
    <source>
        <strain evidence="2">zdho120</strain>
    </source>
</reference>
<keyword evidence="2" id="KW-1185">Reference proteome</keyword>
<protein>
    <submittedName>
        <fullName evidence="1">Uncharacterized protein</fullName>
    </submittedName>
</protein>
<dbReference type="OrthoDB" id="122673at2759"/>
<comment type="caution">
    <text evidence="1">The sequence shown here is derived from an EMBL/GenBank/DDBJ whole genome shotgun (WGS) entry which is preliminary data.</text>
</comment>
<evidence type="ECO:0000313" key="1">
    <source>
        <dbReference type="EMBL" id="OWZ20935.1"/>
    </source>
</evidence>
<sequence>MPLIKYRDPHRMEIRSLSKTMCEGRSFRIVWVHIEHEYAKDILLQRQRQELVVWIPSDCQVMVKAYSTWMNFDHALLLDDGLHPVVCNTLQYLYDHAQADLRRG</sequence>
<dbReference type="Proteomes" id="UP000198211">
    <property type="component" value="Unassembled WGS sequence"/>
</dbReference>